<proteinExistence type="predicted"/>
<gene>
    <name evidence="2" type="ORF">CU098_009709</name>
</gene>
<keyword evidence="3" id="KW-1185">Reference proteome</keyword>
<organism evidence="2 3">
    <name type="scientific">Rhizopus stolonifer</name>
    <name type="common">Rhizopus nigricans</name>
    <dbReference type="NCBI Taxonomy" id="4846"/>
    <lineage>
        <taxon>Eukaryota</taxon>
        <taxon>Fungi</taxon>
        <taxon>Fungi incertae sedis</taxon>
        <taxon>Mucoromycota</taxon>
        <taxon>Mucoromycotina</taxon>
        <taxon>Mucoromycetes</taxon>
        <taxon>Mucorales</taxon>
        <taxon>Mucorineae</taxon>
        <taxon>Rhizopodaceae</taxon>
        <taxon>Rhizopus</taxon>
    </lineage>
</organism>
<feature type="transmembrane region" description="Helical" evidence="1">
    <location>
        <begin position="12"/>
        <end position="34"/>
    </location>
</feature>
<evidence type="ECO:0000256" key="1">
    <source>
        <dbReference type="SAM" id="Phobius"/>
    </source>
</evidence>
<evidence type="ECO:0000313" key="3">
    <source>
        <dbReference type="Proteomes" id="UP000253551"/>
    </source>
</evidence>
<comment type="caution">
    <text evidence="2">The sequence shown here is derived from an EMBL/GenBank/DDBJ whole genome shotgun (WGS) entry which is preliminary data.</text>
</comment>
<reference evidence="2 3" key="1">
    <citation type="journal article" date="2018" name="G3 (Bethesda)">
        <title>Phylogenetic and Phylogenomic Definition of Rhizopus Species.</title>
        <authorList>
            <person name="Gryganskyi A.P."/>
            <person name="Golan J."/>
            <person name="Dolatabadi S."/>
            <person name="Mondo S."/>
            <person name="Robb S."/>
            <person name="Idnurm A."/>
            <person name="Muszewska A."/>
            <person name="Steczkiewicz K."/>
            <person name="Masonjones S."/>
            <person name="Liao H.L."/>
            <person name="Gajdeczka M.T."/>
            <person name="Anike F."/>
            <person name="Vuek A."/>
            <person name="Anishchenko I.M."/>
            <person name="Voigt K."/>
            <person name="de Hoog G.S."/>
            <person name="Smith M.E."/>
            <person name="Heitman J."/>
            <person name="Vilgalys R."/>
            <person name="Stajich J.E."/>
        </authorList>
    </citation>
    <scope>NUCLEOTIDE SEQUENCE [LARGE SCALE GENOMIC DNA]</scope>
    <source>
        <strain evidence="2 3">LSU 92-RS-03</strain>
    </source>
</reference>
<dbReference type="AlphaFoldDB" id="A0A367KNU2"/>
<sequence length="149" mass="16888">MGQVAEVSNGMFLGAMVASACSTGALSFLLSPYVNSIHLHIPHHDGTKRQPPISPNTMISIETLDLLARQRTTTLQLKDLMPVTNSSLMTWVVNKKTLEKQYYLEQTKGIEPKIKQHRFWLDQRNGMGDRDIMSSILRIVHEQGKQRMI</sequence>
<name>A0A367KNU2_RHIST</name>
<accession>A0A367KNU2</accession>
<evidence type="ECO:0000313" key="2">
    <source>
        <dbReference type="EMBL" id="RCI03896.1"/>
    </source>
</evidence>
<keyword evidence="1" id="KW-0472">Membrane</keyword>
<keyword evidence="1" id="KW-1133">Transmembrane helix</keyword>
<dbReference type="Proteomes" id="UP000253551">
    <property type="component" value="Unassembled WGS sequence"/>
</dbReference>
<protein>
    <submittedName>
        <fullName evidence="2">Uncharacterized protein</fullName>
    </submittedName>
</protein>
<keyword evidence="1" id="KW-0812">Transmembrane</keyword>
<dbReference type="EMBL" id="PJQM01000857">
    <property type="protein sequence ID" value="RCI03896.1"/>
    <property type="molecule type" value="Genomic_DNA"/>
</dbReference>
<dbReference type="OrthoDB" id="5386199at2759"/>